<keyword evidence="2" id="KW-1185">Reference proteome</keyword>
<evidence type="ECO:0000313" key="2">
    <source>
        <dbReference type="Proteomes" id="UP001605990"/>
    </source>
</evidence>
<evidence type="ECO:0000313" key="1">
    <source>
        <dbReference type="EMBL" id="MFG6295125.1"/>
    </source>
</evidence>
<name>A0ABW7DW94_STRRO</name>
<gene>
    <name evidence="1" type="ORF">ACGU38_07105</name>
</gene>
<comment type="caution">
    <text evidence="1">The sequence shown here is derived from an EMBL/GenBank/DDBJ whole genome shotgun (WGS) entry which is preliminary data.</text>
</comment>
<accession>A0ABW7DW94</accession>
<dbReference type="RefSeq" id="WP_394393186.1">
    <property type="nucleotide sequence ID" value="NZ_JBIENY010000114.1"/>
</dbReference>
<protein>
    <submittedName>
        <fullName evidence="1">Uncharacterized protein</fullName>
    </submittedName>
</protein>
<organism evidence="1 2">
    <name type="scientific">Streptomyces rochei</name>
    <name type="common">Streptomyces parvullus</name>
    <dbReference type="NCBI Taxonomy" id="1928"/>
    <lineage>
        <taxon>Bacteria</taxon>
        <taxon>Bacillati</taxon>
        <taxon>Actinomycetota</taxon>
        <taxon>Actinomycetes</taxon>
        <taxon>Kitasatosporales</taxon>
        <taxon>Streptomycetaceae</taxon>
        <taxon>Streptomyces</taxon>
        <taxon>Streptomyces rochei group</taxon>
    </lineage>
</organism>
<sequence>VHALRQLERSLPGVQDSGPQMLRLRIDDADNELFAQRDFWVKIARRSTRYRLTAEPVALLVSEYRRRKARGDRLGRSSSKR</sequence>
<dbReference type="EMBL" id="JBIENY010000114">
    <property type="protein sequence ID" value="MFG6295125.1"/>
    <property type="molecule type" value="Genomic_DNA"/>
</dbReference>
<proteinExistence type="predicted"/>
<reference evidence="1 2" key="1">
    <citation type="submission" date="2024-10" db="EMBL/GenBank/DDBJ databases">
        <title>Draft genome assembly of a novel steroid transforming actinomycete isolated from African clawed frog Xenopus laevis.</title>
        <authorList>
            <person name="Bragin E."/>
            <person name="Kollerov V."/>
            <person name="Donova M.V."/>
        </authorList>
    </citation>
    <scope>NUCLEOTIDE SEQUENCE [LARGE SCALE GENOMIC DNA]</scope>
    <source>
        <strain evidence="1 2">MTOC-St3</strain>
    </source>
</reference>
<feature type="non-terminal residue" evidence="1">
    <location>
        <position position="1"/>
    </location>
</feature>
<dbReference type="Proteomes" id="UP001605990">
    <property type="component" value="Unassembled WGS sequence"/>
</dbReference>